<feature type="domain" description="ATPase dynein-related AAA" evidence="1">
    <location>
        <begin position="188"/>
        <end position="343"/>
    </location>
</feature>
<dbReference type="EMBL" id="NQMN01000001">
    <property type="protein sequence ID" value="PAF55086.1"/>
    <property type="molecule type" value="Genomic_DNA"/>
</dbReference>
<dbReference type="InterPro" id="IPR052934">
    <property type="entry name" value="Methyl-DNA_Rec/Restrict_Enz"/>
</dbReference>
<dbReference type="InterPro" id="IPR011704">
    <property type="entry name" value="ATPase_dyneun-rel_AAA"/>
</dbReference>
<evidence type="ECO:0000313" key="3">
    <source>
        <dbReference type="Proteomes" id="UP000217033"/>
    </source>
</evidence>
<protein>
    <recommendedName>
        <fullName evidence="1">ATPase dynein-related AAA domain-containing protein</fullName>
    </recommendedName>
</protein>
<dbReference type="Gene3D" id="3.40.50.300">
    <property type="entry name" value="P-loop containing nucleotide triphosphate hydrolases"/>
    <property type="match status" value="1"/>
</dbReference>
<gene>
    <name evidence="2" type="ORF">CJF60_00135</name>
</gene>
<sequence>MKVFKRKIHNSQANYFLEIVPNLETKVQGSYNLDKELKSYLEDHNALVVSDMKPFNENHFLYSLSPDWKFKIDESVLSIIGEEYKNLDNQIIFASTKDRHSRSEKFQLMKTYFKETNKKEYEWFPKLYDHNIVGSEISIEVWEEKNEIIIITTIQSYKELVQTMIDKKVNSSIDFLKGGKNEIYYDSPGSGKSYFVKQHYEKDESIFFRTTFHPEYTNSDFVGQIIPTLDSDNEVVYKFSPGTFTIALINALNNPDRSVILIIEEINRGNAAAIFGDIFQLLDRNSDGRSIYSINNENLVFYINKERSYKIDKIFIPSNLSIVATMNTSDQNVYPLDTAFKRRWNLIKIKNDFSNNNHLANLFVPSTDTTWKKFVTTINSYIVNNPEKLNIFGEDKTIGVYFVSKNELSNIANDESDDGVKTNKLFAEKVLFYIWNDIAKLSPLFWFESEYKTFDSVLEGFAEKGLDIFVEGIFK</sequence>
<accession>A0ABX4H5B3</accession>
<evidence type="ECO:0000313" key="2">
    <source>
        <dbReference type="EMBL" id="PAF55086.1"/>
    </source>
</evidence>
<dbReference type="PANTHER" id="PTHR37291:SF1">
    <property type="entry name" value="TYPE IV METHYL-DIRECTED RESTRICTION ENZYME ECOKMCRB SUBUNIT"/>
    <property type="match status" value="1"/>
</dbReference>
<dbReference type="Pfam" id="PF07728">
    <property type="entry name" value="AAA_5"/>
    <property type="match status" value="1"/>
</dbReference>
<keyword evidence="3" id="KW-1185">Reference proteome</keyword>
<comment type="caution">
    <text evidence="2">The sequence shown here is derived from an EMBL/GenBank/DDBJ whole genome shotgun (WGS) entry which is preliminary data.</text>
</comment>
<reference evidence="2" key="1">
    <citation type="submission" date="2017-08" db="EMBL/GenBank/DDBJ databases">
        <authorList>
            <person name="Alvarez-Ponce D."/>
            <person name="Weitzman C.L."/>
            <person name="Tillett R.L."/>
            <person name="Sandmeier F.C."/>
            <person name="Tracy C.R."/>
        </authorList>
    </citation>
    <scope>NUCLEOTIDE SEQUENCE [LARGE SCALE GENOMIC DNA]</scope>
    <source>
        <strain evidence="2">PS6</strain>
    </source>
</reference>
<dbReference type="RefSeq" id="WP_084232709.1">
    <property type="nucleotide sequence ID" value="NZ_FWXE01000011.1"/>
</dbReference>
<dbReference type="Proteomes" id="UP000217033">
    <property type="component" value="Unassembled WGS sequence"/>
</dbReference>
<dbReference type="SUPFAM" id="SSF52540">
    <property type="entry name" value="P-loop containing nucleoside triphosphate hydrolases"/>
    <property type="match status" value="1"/>
</dbReference>
<organism evidence="2 3">
    <name type="scientific">Mycoplasmopsis agassizii</name>
    <dbReference type="NCBI Taxonomy" id="33922"/>
    <lineage>
        <taxon>Bacteria</taxon>
        <taxon>Bacillati</taxon>
        <taxon>Mycoplasmatota</taxon>
        <taxon>Mycoplasmoidales</taxon>
        <taxon>Metamycoplasmataceae</taxon>
        <taxon>Mycoplasmopsis</taxon>
    </lineage>
</organism>
<name>A0ABX4H5B3_9BACT</name>
<evidence type="ECO:0000259" key="1">
    <source>
        <dbReference type="Pfam" id="PF07728"/>
    </source>
</evidence>
<dbReference type="PANTHER" id="PTHR37291">
    <property type="entry name" value="5-METHYLCYTOSINE-SPECIFIC RESTRICTION ENZYME B"/>
    <property type="match status" value="1"/>
</dbReference>
<dbReference type="InterPro" id="IPR027417">
    <property type="entry name" value="P-loop_NTPase"/>
</dbReference>
<proteinExistence type="predicted"/>